<dbReference type="GO" id="GO:0010181">
    <property type="term" value="F:FMN binding"/>
    <property type="evidence" value="ECO:0007669"/>
    <property type="project" value="TreeGrafter"/>
</dbReference>
<dbReference type="Gene3D" id="3.40.50.360">
    <property type="match status" value="1"/>
</dbReference>
<dbReference type="EMBL" id="SMKU01000049">
    <property type="protein sequence ID" value="TDD90745.1"/>
    <property type="molecule type" value="Genomic_DNA"/>
</dbReference>
<keyword evidence="4" id="KW-1185">Reference proteome</keyword>
<feature type="domain" description="Flavodoxin-like fold" evidence="2">
    <location>
        <begin position="3"/>
        <end position="169"/>
    </location>
</feature>
<dbReference type="GO" id="GO:0003955">
    <property type="term" value="F:NAD(P)H dehydrogenase (quinone) activity"/>
    <property type="evidence" value="ECO:0007669"/>
    <property type="project" value="TreeGrafter"/>
</dbReference>
<dbReference type="Proteomes" id="UP000294513">
    <property type="component" value="Unassembled WGS sequence"/>
</dbReference>
<dbReference type="InterPro" id="IPR003680">
    <property type="entry name" value="Flavodoxin_fold"/>
</dbReference>
<dbReference type="PANTHER" id="PTHR47307:SF1">
    <property type="entry name" value="GLUTATHIONE-REGULATED POTASSIUM-EFFLUX SYSTEM ANCILLARY PROTEIN KEFG"/>
    <property type="match status" value="1"/>
</dbReference>
<evidence type="ECO:0000313" key="4">
    <source>
        <dbReference type="Proteomes" id="UP000294513"/>
    </source>
</evidence>
<dbReference type="InterPro" id="IPR029039">
    <property type="entry name" value="Flavoprotein-like_sf"/>
</dbReference>
<evidence type="ECO:0000256" key="1">
    <source>
        <dbReference type="ARBA" id="ARBA00023002"/>
    </source>
</evidence>
<organism evidence="3 4">
    <name type="scientific">Actinomadura rubrisoli</name>
    <dbReference type="NCBI Taxonomy" id="2530368"/>
    <lineage>
        <taxon>Bacteria</taxon>
        <taxon>Bacillati</taxon>
        <taxon>Actinomycetota</taxon>
        <taxon>Actinomycetes</taxon>
        <taxon>Streptosporangiales</taxon>
        <taxon>Thermomonosporaceae</taxon>
        <taxon>Actinomadura</taxon>
    </lineage>
</organism>
<dbReference type="AlphaFoldDB" id="A0A4R5BWZ0"/>
<name>A0A4R5BWZ0_9ACTN</name>
<protein>
    <submittedName>
        <fullName evidence="3">Oxidoreductase</fullName>
    </submittedName>
</protein>
<comment type="caution">
    <text evidence="3">The sequence shown here is derived from an EMBL/GenBank/DDBJ whole genome shotgun (WGS) entry which is preliminary data.</text>
</comment>
<dbReference type="Pfam" id="PF02525">
    <property type="entry name" value="Flavodoxin_2"/>
    <property type="match status" value="1"/>
</dbReference>
<dbReference type="PANTHER" id="PTHR47307">
    <property type="entry name" value="GLUTATHIONE-REGULATED POTASSIUM-EFFLUX SYSTEM ANCILLARY PROTEIN KEFG"/>
    <property type="match status" value="1"/>
</dbReference>
<dbReference type="InterPro" id="IPR046980">
    <property type="entry name" value="KefG/KefF"/>
</dbReference>
<gene>
    <name evidence="3" type="ORF">E1298_12650</name>
</gene>
<proteinExistence type="predicted"/>
<reference evidence="3 4" key="1">
    <citation type="submission" date="2019-03" db="EMBL/GenBank/DDBJ databases">
        <title>Draft genome sequences of novel Actinobacteria.</title>
        <authorList>
            <person name="Sahin N."/>
            <person name="Ay H."/>
            <person name="Saygin H."/>
        </authorList>
    </citation>
    <scope>NUCLEOTIDE SEQUENCE [LARGE SCALE GENOMIC DNA]</scope>
    <source>
        <strain evidence="3 4">H3C3</strain>
    </source>
</reference>
<keyword evidence="1" id="KW-0560">Oxidoreductase</keyword>
<dbReference type="RefSeq" id="WP_131892620.1">
    <property type="nucleotide sequence ID" value="NZ_SMKU01000049.1"/>
</dbReference>
<dbReference type="SUPFAM" id="SSF52218">
    <property type="entry name" value="Flavoproteins"/>
    <property type="match status" value="1"/>
</dbReference>
<evidence type="ECO:0000313" key="3">
    <source>
        <dbReference type="EMBL" id="TDD90745.1"/>
    </source>
</evidence>
<dbReference type="GO" id="GO:0009055">
    <property type="term" value="F:electron transfer activity"/>
    <property type="evidence" value="ECO:0007669"/>
    <property type="project" value="TreeGrafter"/>
</dbReference>
<evidence type="ECO:0000259" key="2">
    <source>
        <dbReference type="Pfam" id="PF02525"/>
    </source>
</evidence>
<dbReference type="OrthoDB" id="9798454at2"/>
<sequence>MARTLVVLVHPDLGASRVNAALAAGVRDLSNVTVHDLYAACPDLHIDVAREKRLLEEHDRVVLQFPFYWYSAPPLLKKWLDEVLERGWAYGPGGEALHGKRLQLVTAVGGQEELYRPDGLNRFPVRDLLSPFDATANLTGMRYEEPFVIHGSAYLDERELEQQVRRYRSLLQESMSIVA</sequence>
<accession>A0A4R5BWZ0</accession>